<reference evidence="1" key="1">
    <citation type="submission" date="2018-05" db="EMBL/GenBank/DDBJ databases">
        <title>Draft genome of Mucuna pruriens seed.</title>
        <authorList>
            <person name="Nnadi N.E."/>
            <person name="Vos R."/>
            <person name="Hasami M.H."/>
            <person name="Devisetty U.K."/>
            <person name="Aguiy J.C."/>
        </authorList>
    </citation>
    <scope>NUCLEOTIDE SEQUENCE [LARGE SCALE GENOMIC DNA]</scope>
    <source>
        <strain evidence="1">JCA_2017</strain>
    </source>
</reference>
<dbReference type="EMBL" id="QJKJ01013234">
    <property type="protein sequence ID" value="RDX66881.1"/>
    <property type="molecule type" value="Genomic_DNA"/>
</dbReference>
<sequence>MEVHLEANDLWEAVEEDYEVLPLLANPTMTQIKTHKERKSRKSKARALLFFIRGKEMNEEKAVTEVQLQHSSLLWLLQTPSFSLRNSNLLLGKGLPLPRSKFEFLREKLGVCNNQSKEEC</sequence>
<dbReference type="AlphaFoldDB" id="A0A371ELG2"/>
<name>A0A371ELG2_MUCPR</name>
<keyword evidence="2" id="KW-1185">Reference proteome</keyword>
<comment type="caution">
    <text evidence="1">The sequence shown here is derived from an EMBL/GenBank/DDBJ whole genome shotgun (WGS) entry which is preliminary data.</text>
</comment>
<evidence type="ECO:0000313" key="2">
    <source>
        <dbReference type="Proteomes" id="UP000257109"/>
    </source>
</evidence>
<dbReference type="STRING" id="157652.A0A371ELG2"/>
<proteinExistence type="predicted"/>
<dbReference type="Pfam" id="PF14223">
    <property type="entry name" value="Retrotran_gag_2"/>
    <property type="match status" value="1"/>
</dbReference>
<accession>A0A371ELG2</accession>
<feature type="non-terminal residue" evidence="1">
    <location>
        <position position="1"/>
    </location>
</feature>
<dbReference type="OrthoDB" id="1931687at2759"/>
<dbReference type="Proteomes" id="UP000257109">
    <property type="component" value="Unassembled WGS sequence"/>
</dbReference>
<organism evidence="1 2">
    <name type="scientific">Mucuna pruriens</name>
    <name type="common">Velvet bean</name>
    <name type="synonym">Dolichos pruriens</name>
    <dbReference type="NCBI Taxonomy" id="157652"/>
    <lineage>
        <taxon>Eukaryota</taxon>
        <taxon>Viridiplantae</taxon>
        <taxon>Streptophyta</taxon>
        <taxon>Embryophyta</taxon>
        <taxon>Tracheophyta</taxon>
        <taxon>Spermatophyta</taxon>
        <taxon>Magnoliopsida</taxon>
        <taxon>eudicotyledons</taxon>
        <taxon>Gunneridae</taxon>
        <taxon>Pentapetalae</taxon>
        <taxon>rosids</taxon>
        <taxon>fabids</taxon>
        <taxon>Fabales</taxon>
        <taxon>Fabaceae</taxon>
        <taxon>Papilionoideae</taxon>
        <taxon>50 kb inversion clade</taxon>
        <taxon>NPAAA clade</taxon>
        <taxon>indigoferoid/millettioid clade</taxon>
        <taxon>Phaseoleae</taxon>
        <taxon>Mucuna</taxon>
    </lineage>
</organism>
<protein>
    <submittedName>
        <fullName evidence="1">Uncharacterized protein</fullName>
    </submittedName>
</protein>
<gene>
    <name evidence="1" type="ORF">CR513_54308</name>
</gene>
<evidence type="ECO:0000313" key="1">
    <source>
        <dbReference type="EMBL" id="RDX66881.1"/>
    </source>
</evidence>